<dbReference type="Proteomes" id="UP001341840">
    <property type="component" value="Unassembled WGS sequence"/>
</dbReference>
<reference evidence="2 3" key="1">
    <citation type="journal article" date="2023" name="Plants (Basel)">
        <title>Bridging the Gap: Combining Genomics and Transcriptomics Approaches to Understand Stylosanthes scabra, an Orphan Legume from the Brazilian Caatinga.</title>
        <authorList>
            <person name="Ferreira-Neto J.R.C."/>
            <person name="da Silva M.D."/>
            <person name="Binneck E."/>
            <person name="de Melo N.F."/>
            <person name="da Silva R.H."/>
            <person name="de Melo A.L.T.M."/>
            <person name="Pandolfi V."/>
            <person name="Bustamante F.O."/>
            <person name="Brasileiro-Vidal A.C."/>
            <person name="Benko-Iseppon A.M."/>
        </authorList>
    </citation>
    <scope>NUCLEOTIDE SEQUENCE [LARGE SCALE GENOMIC DNA]</scope>
    <source>
        <tissue evidence="2">Leaves</tissue>
    </source>
</reference>
<organism evidence="2 3">
    <name type="scientific">Stylosanthes scabra</name>
    <dbReference type="NCBI Taxonomy" id="79078"/>
    <lineage>
        <taxon>Eukaryota</taxon>
        <taxon>Viridiplantae</taxon>
        <taxon>Streptophyta</taxon>
        <taxon>Embryophyta</taxon>
        <taxon>Tracheophyta</taxon>
        <taxon>Spermatophyta</taxon>
        <taxon>Magnoliopsida</taxon>
        <taxon>eudicotyledons</taxon>
        <taxon>Gunneridae</taxon>
        <taxon>Pentapetalae</taxon>
        <taxon>rosids</taxon>
        <taxon>fabids</taxon>
        <taxon>Fabales</taxon>
        <taxon>Fabaceae</taxon>
        <taxon>Papilionoideae</taxon>
        <taxon>50 kb inversion clade</taxon>
        <taxon>dalbergioids sensu lato</taxon>
        <taxon>Dalbergieae</taxon>
        <taxon>Pterocarpus clade</taxon>
        <taxon>Stylosanthes</taxon>
    </lineage>
</organism>
<evidence type="ECO:0008006" key="4">
    <source>
        <dbReference type="Google" id="ProtNLM"/>
    </source>
</evidence>
<sequence length="499" mass="56815">MASQDVRSGKDEETEAILAGVEKLNDNLGQANKNMINILKVHETESNQIEEASGHVKQGMNLLNEVVDWVVRKRCKTVSPGILLGPDVTSPVEGSQRDSMKDAHARGKGKAVMGVQSTVTRTNVFGNSNDTTIMFGPMLHDDMCRNIQTTTATKVTVRKPSQLSASASPSERDIPRLGERPSDLRTPGKLRRLPREQRPRMSNLETGFTLPPFIRSCLPITPKMDLSYAEMQYVAYIFGESLNPNEVLFRRGEWKLEREEFNCLHPGKEPSTYILDLMAYKTTWTQSQLSKTEVWSLPLLFSDLCVTPGFEMDDIIQHFSYDWLPTPNGLKYVYVQMKDVIQLDVNHYYLMVVDITRTKIHIFDYFPNEAFEQRRKDAAKDVAKVLDRILRVNFEGVGVLTDKPPIEEWEPSIVLGVPNMSCCNRDMLWMLLWMQMEQFFSVAPITSPKNDIDSIANKIRVQTALALVTEHFNELRVQFKEQAVDDWNGKAAMRALFSD</sequence>
<dbReference type="EMBL" id="JASCZI010091074">
    <property type="protein sequence ID" value="MED6148818.1"/>
    <property type="molecule type" value="Genomic_DNA"/>
</dbReference>
<evidence type="ECO:0000313" key="3">
    <source>
        <dbReference type="Proteomes" id="UP001341840"/>
    </source>
</evidence>
<feature type="region of interest" description="Disordered" evidence="1">
    <location>
        <begin position="156"/>
        <end position="198"/>
    </location>
</feature>
<feature type="compositionally biased region" description="Basic and acidic residues" evidence="1">
    <location>
        <begin position="170"/>
        <end position="183"/>
    </location>
</feature>
<evidence type="ECO:0000313" key="2">
    <source>
        <dbReference type="EMBL" id="MED6148818.1"/>
    </source>
</evidence>
<dbReference type="InterPro" id="IPR038765">
    <property type="entry name" value="Papain-like_cys_pep_sf"/>
</dbReference>
<evidence type="ECO:0000256" key="1">
    <source>
        <dbReference type="SAM" id="MobiDB-lite"/>
    </source>
</evidence>
<keyword evidence="3" id="KW-1185">Reference proteome</keyword>
<comment type="caution">
    <text evidence="2">The sequence shown here is derived from an EMBL/GenBank/DDBJ whole genome shotgun (WGS) entry which is preliminary data.</text>
</comment>
<accession>A0ABU6TLT9</accession>
<dbReference type="Gene3D" id="3.40.395.10">
    <property type="entry name" value="Adenoviral Proteinase, Chain A"/>
    <property type="match status" value="1"/>
</dbReference>
<proteinExistence type="predicted"/>
<protein>
    <recommendedName>
        <fullName evidence="4">Ubiquitin-like protease family profile domain-containing protein</fullName>
    </recommendedName>
</protein>
<name>A0ABU6TLT9_9FABA</name>
<feature type="compositionally biased region" description="Polar residues" evidence="1">
    <location>
        <begin position="156"/>
        <end position="169"/>
    </location>
</feature>
<gene>
    <name evidence="2" type="ORF">PIB30_056541</name>
</gene>
<dbReference type="SUPFAM" id="SSF54001">
    <property type="entry name" value="Cysteine proteinases"/>
    <property type="match status" value="1"/>
</dbReference>